<dbReference type="InterPro" id="IPR050773">
    <property type="entry name" value="CbxX/CfxQ_RuBisCO_ESX"/>
</dbReference>
<dbReference type="PANTHER" id="PTHR43392:SF2">
    <property type="entry name" value="AAA-TYPE ATPASE FAMILY PROTEIN _ ANKYRIN REPEAT FAMILY PROTEIN"/>
    <property type="match status" value="1"/>
</dbReference>
<dbReference type="InterPro" id="IPR027417">
    <property type="entry name" value="P-loop_NTPase"/>
</dbReference>
<evidence type="ECO:0000256" key="1">
    <source>
        <dbReference type="ARBA" id="ARBA00010378"/>
    </source>
</evidence>
<dbReference type="GO" id="GO:0005524">
    <property type="term" value="F:ATP binding"/>
    <property type="evidence" value="ECO:0007669"/>
    <property type="project" value="UniProtKB-KW"/>
</dbReference>
<accession>A0A6C0E4G3</accession>
<dbReference type="AlphaFoldDB" id="A0A6C0E4G3"/>
<dbReference type="SUPFAM" id="SSF52540">
    <property type="entry name" value="P-loop containing nucleoside triphosphate hydrolases"/>
    <property type="match status" value="1"/>
</dbReference>
<evidence type="ECO:0000256" key="3">
    <source>
        <dbReference type="ARBA" id="ARBA00022840"/>
    </source>
</evidence>
<evidence type="ECO:0000259" key="4">
    <source>
        <dbReference type="SMART" id="SM00382"/>
    </source>
</evidence>
<keyword evidence="2" id="KW-0547">Nucleotide-binding</keyword>
<proteinExistence type="inferred from homology"/>
<dbReference type="Pfam" id="PF00004">
    <property type="entry name" value="AAA"/>
    <property type="match status" value="1"/>
</dbReference>
<dbReference type="Gene3D" id="3.40.50.300">
    <property type="entry name" value="P-loop containing nucleotide triphosphate hydrolases"/>
    <property type="match status" value="1"/>
</dbReference>
<comment type="similarity">
    <text evidence="1">Belongs to the CbxX/CfxQ family.</text>
</comment>
<evidence type="ECO:0000313" key="5">
    <source>
        <dbReference type="EMBL" id="QHT23169.1"/>
    </source>
</evidence>
<organism evidence="5">
    <name type="scientific">viral metagenome</name>
    <dbReference type="NCBI Taxonomy" id="1070528"/>
    <lineage>
        <taxon>unclassified sequences</taxon>
        <taxon>metagenomes</taxon>
        <taxon>organismal metagenomes</taxon>
    </lineage>
</organism>
<dbReference type="FunFam" id="3.40.50.300:FF:000216">
    <property type="entry name" value="Type VII secretion ATPase EccA"/>
    <property type="match status" value="1"/>
</dbReference>
<dbReference type="PRINTS" id="PR00819">
    <property type="entry name" value="CBXCFQXSUPER"/>
</dbReference>
<protein>
    <recommendedName>
        <fullName evidence="4">AAA+ ATPase domain-containing protein</fullName>
    </recommendedName>
</protein>
<dbReference type="SMART" id="SM00382">
    <property type="entry name" value="AAA"/>
    <property type="match status" value="1"/>
</dbReference>
<dbReference type="PANTHER" id="PTHR43392">
    <property type="entry name" value="AAA-TYPE ATPASE FAMILY PROTEIN / ANKYRIN REPEAT FAMILY PROTEIN"/>
    <property type="match status" value="1"/>
</dbReference>
<name>A0A6C0E4G3_9ZZZZ</name>
<dbReference type="InterPro" id="IPR003959">
    <property type="entry name" value="ATPase_AAA_core"/>
</dbReference>
<feature type="domain" description="AAA+ ATPase" evidence="4">
    <location>
        <begin position="180"/>
        <end position="299"/>
    </location>
</feature>
<dbReference type="InterPro" id="IPR003593">
    <property type="entry name" value="AAA+_ATPase"/>
</dbReference>
<sequence>MFRKKNNSDRYHTFLTELDTMSCKNRLKETDNLIEIINHINDKYVSNNINNEHFTGWNHTDVVIRKIYQNSNPNNYEPISEIDEITSRVIPIKYNEHKKENIVISEEVNSIQDLIQITNLYVESLDGERDYNINMSMLRKIKEPLMKMDAMIGMRQLKQSVLDQILFYLQNLHNLSSGQDFMHTVIYGPPGTGKTEIAKLIGNVFTHLGILTKGTFTKVTRSDLIAGYLGQTAIKTKEVIKESLGGVLFIDEAYSLGNSEKRDSFSKECIDTICEAASDYKDNLMIIIAGYEKELNECFFNYNPGLNSRFNWRFKTDVYTSQDLHNIFLKKVSDAGWGISTETTVNTEWFENNKDYFQFYGRDMETLLSKIKIAHARRIFGKPETQRKKITLEDMNKGLSIFMENEEVKKRKEHTNIQMSLSSMYV</sequence>
<keyword evidence="3" id="KW-0067">ATP-binding</keyword>
<reference evidence="5" key="1">
    <citation type="journal article" date="2020" name="Nature">
        <title>Giant virus diversity and host interactions through global metagenomics.</title>
        <authorList>
            <person name="Schulz F."/>
            <person name="Roux S."/>
            <person name="Paez-Espino D."/>
            <person name="Jungbluth S."/>
            <person name="Walsh D.A."/>
            <person name="Denef V.J."/>
            <person name="McMahon K.D."/>
            <person name="Konstantinidis K.T."/>
            <person name="Eloe-Fadrosh E.A."/>
            <person name="Kyrpides N.C."/>
            <person name="Woyke T."/>
        </authorList>
    </citation>
    <scope>NUCLEOTIDE SEQUENCE</scope>
    <source>
        <strain evidence="5">GVMAG-M-3300023179-114</strain>
    </source>
</reference>
<evidence type="ECO:0000256" key="2">
    <source>
        <dbReference type="ARBA" id="ARBA00022741"/>
    </source>
</evidence>
<dbReference type="GO" id="GO:0016887">
    <property type="term" value="F:ATP hydrolysis activity"/>
    <property type="evidence" value="ECO:0007669"/>
    <property type="project" value="InterPro"/>
</dbReference>
<dbReference type="EMBL" id="MN739727">
    <property type="protein sequence ID" value="QHT23169.1"/>
    <property type="molecule type" value="Genomic_DNA"/>
</dbReference>
<dbReference type="InterPro" id="IPR000641">
    <property type="entry name" value="CbxX/CfxQ"/>
</dbReference>